<comment type="subcellular location">
    <subcellularLocation>
        <location evidence="1">Membrane</location>
        <topology evidence="1">Multi-pass membrane protein</topology>
    </subcellularLocation>
</comment>
<evidence type="ECO:0000313" key="7">
    <source>
        <dbReference type="EMBL" id="MFG6447762.1"/>
    </source>
</evidence>
<feature type="transmembrane region" description="Helical" evidence="5">
    <location>
        <begin position="281"/>
        <end position="301"/>
    </location>
</feature>
<organism evidence="7 8">
    <name type="scientific">Roseateles rivi</name>
    <dbReference type="NCBI Taxonomy" id="3299028"/>
    <lineage>
        <taxon>Bacteria</taxon>
        <taxon>Pseudomonadati</taxon>
        <taxon>Pseudomonadota</taxon>
        <taxon>Betaproteobacteria</taxon>
        <taxon>Burkholderiales</taxon>
        <taxon>Sphaerotilaceae</taxon>
        <taxon>Roseateles</taxon>
    </lineage>
</organism>
<proteinExistence type="predicted"/>
<feature type="transmembrane region" description="Helical" evidence="5">
    <location>
        <begin position="239"/>
        <end position="260"/>
    </location>
</feature>
<feature type="domain" description="ABC-2 type transporter transmembrane" evidence="6">
    <location>
        <begin position="33"/>
        <end position="343"/>
    </location>
</feature>
<protein>
    <submittedName>
        <fullName evidence="7">ABC transporter permease</fullName>
    </submittedName>
</protein>
<dbReference type="PANTHER" id="PTHR43471">
    <property type="entry name" value="ABC TRANSPORTER PERMEASE"/>
    <property type="match status" value="1"/>
</dbReference>
<keyword evidence="2 5" id="KW-0812">Transmembrane</keyword>
<evidence type="ECO:0000256" key="3">
    <source>
        <dbReference type="ARBA" id="ARBA00022989"/>
    </source>
</evidence>
<feature type="transmembrane region" description="Helical" evidence="5">
    <location>
        <begin position="338"/>
        <end position="356"/>
    </location>
</feature>
<keyword evidence="8" id="KW-1185">Reference proteome</keyword>
<dbReference type="EMBL" id="JBIGHZ010000002">
    <property type="protein sequence ID" value="MFG6447762.1"/>
    <property type="molecule type" value="Genomic_DNA"/>
</dbReference>
<dbReference type="Gene3D" id="3.40.1710.10">
    <property type="entry name" value="abc type-2 transporter like domain"/>
    <property type="match status" value="1"/>
</dbReference>
<feature type="transmembrane region" description="Helical" evidence="5">
    <location>
        <begin position="362"/>
        <end position="382"/>
    </location>
</feature>
<gene>
    <name evidence="7" type="ORF">ACG0Z6_05825</name>
</gene>
<name>A0ABW7FTX5_9BURK</name>
<evidence type="ECO:0000256" key="5">
    <source>
        <dbReference type="SAM" id="Phobius"/>
    </source>
</evidence>
<reference evidence="7 8" key="1">
    <citation type="submission" date="2024-08" db="EMBL/GenBank/DDBJ databases">
        <authorList>
            <person name="Lu H."/>
        </authorList>
    </citation>
    <scope>NUCLEOTIDE SEQUENCE [LARGE SCALE GENOMIC DNA]</scope>
    <source>
        <strain evidence="7 8">BYS180W</strain>
    </source>
</reference>
<dbReference type="PANTHER" id="PTHR43471:SF3">
    <property type="entry name" value="ABC TRANSPORTER PERMEASE PROTEIN NATB"/>
    <property type="match status" value="1"/>
</dbReference>
<dbReference type="Pfam" id="PF12698">
    <property type="entry name" value="ABC2_membrane_3"/>
    <property type="match status" value="1"/>
</dbReference>
<evidence type="ECO:0000313" key="8">
    <source>
        <dbReference type="Proteomes" id="UP001606099"/>
    </source>
</evidence>
<evidence type="ECO:0000259" key="6">
    <source>
        <dbReference type="Pfam" id="PF12698"/>
    </source>
</evidence>
<dbReference type="RefSeq" id="WP_394459400.1">
    <property type="nucleotide sequence ID" value="NZ_JBIGHZ010000002.1"/>
</dbReference>
<evidence type="ECO:0000256" key="4">
    <source>
        <dbReference type="ARBA" id="ARBA00023136"/>
    </source>
</evidence>
<sequence length="394" mass="42385">MSRSTSNTQHFFIVLAKELRDALRDRRTLMRTLLPMLLIGPLVLVALSFFIGSIEEKAEKRELVVLGLEHAPTLKNYLERQSYSIKTPPADYETELKAGRYTDAVVRVPADFEAQLHAGESPVLQIVSDSSNQRAEIQSRQVDRVLNGFNQERATLALALRGVPGQALKPVSVEDVNLASQQSRGAQITGMIPFIILSAILMGSLTAALDSTAGERERGSLEPLVMNPINPSVLVLGKWAAAGLFGLTVAAAALASFIPAQHFIKSEELQALFQFGLPEALLCFAVLAPLSLMACSLMMAMAMRTTSFKEAQASAGLVVTLLSLLPMVSFLNPSGEQAWYVWVPGLGQFTLMGSIIKGEALQMAKLLPAFGSSIALTALALAHTARSLKAAVAK</sequence>
<feature type="transmembrane region" description="Helical" evidence="5">
    <location>
        <begin position="188"/>
        <end position="209"/>
    </location>
</feature>
<evidence type="ECO:0000256" key="2">
    <source>
        <dbReference type="ARBA" id="ARBA00022692"/>
    </source>
</evidence>
<feature type="transmembrane region" description="Helical" evidence="5">
    <location>
        <begin position="313"/>
        <end position="331"/>
    </location>
</feature>
<evidence type="ECO:0000256" key="1">
    <source>
        <dbReference type="ARBA" id="ARBA00004141"/>
    </source>
</evidence>
<dbReference type="InterPro" id="IPR013525">
    <property type="entry name" value="ABC2_TM"/>
</dbReference>
<dbReference type="Proteomes" id="UP001606099">
    <property type="component" value="Unassembled WGS sequence"/>
</dbReference>
<comment type="caution">
    <text evidence="7">The sequence shown here is derived from an EMBL/GenBank/DDBJ whole genome shotgun (WGS) entry which is preliminary data.</text>
</comment>
<feature type="transmembrane region" description="Helical" evidence="5">
    <location>
        <begin position="33"/>
        <end position="51"/>
    </location>
</feature>
<keyword evidence="3 5" id="KW-1133">Transmembrane helix</keyword>
<keyword evidence="4 5" id="KW-0472">Membrane</keyword>
<accession>A0ABW7FTX5</accession>